<proteinExistence type="predicted"/>
<dbReference type="AlphaFoldDB" id="A0AAJ6LEM9"/>
<dbReference type="Proteomes" id="UP001244586">
    <property type="component" value="Plasmid pAYTCM-4"/>
</dbReference>
<name>A0AAJ6LEM9_ACIJO</name>
<dbReference type="RefSeq" id="WP_049069512.1">
    <property type="nucleotide sequence ID" value="NZ_CANMLB010000043.1"/>
</dbReference>
<organism evidence="1 2">
    <name type="scientific">Acinetobacter johnsonii</name>
    <dbReference type="NCBI Taxonomy" id="40214"/>
    <lineage>
        <taxon>Bacteria</taxon>
        <taxon>Pseudomonadati</taxon>
        <taxon>Pseudomonadota</taxon>
        <taxon>Gammaproteobacteria</taxon>
        <taxon>Moraxellales</taxon>
        <taxon>Moraxellaceae</taxon>
        <taxon>Acinetobacter</taxon>
    </lineage>
</organism>
<evidence type="ECO:0000313" key="1">
    <source>
        <dbReference type="EMBL" id="WMG20164.1"/>
    </source>
</evidence>
<dbReference type="EMBL" id="CP121780">
    <property type="protein sequence ID" value="WMG20164.1"/>
    <property type="molecule type" value="Genomic_DNA"/>
</dbReference>
<reference evidence="1 2" key="1">
    <citation type="submission" date="2023-04" db="EMBL/GenBank/DDBJ databases">
        <title>Acinetobacter johnsonii isolate AYTCM encoding NDM-1, OXA-58 and PER-1.</title>
        <authorList>
            <person name="Tian C."/>
            <person name="Wang S."/>
            <person name="Fan X."/>
            <person name="Xia D."/>
        </authorList>
    </citation>
    <scope>NUCLEOTIDE SEQUENCE [LARGE SCALE GENOMIC DNA]</scope>
    <source>
        <strain evidence="1 2">AYTCM</strain>
        <plasmid evidence="1 2">pAYTCM-4</plasmid>
    </source>
</reference>
<accession>A0AAJ6LEM9</accession>
<keyword evidence="1" id="KW-0614">Plasmid</keyword>
<protein>
    <submittedName>
        <fullName evidence="1">Uncharacterized protein</fullName>
    </submittedName>
</protein>
<keyword evidence="2" id="KW-1185">Reference proteome</keyword>
<evidence type="ECO:0000313" key="2">
    <source>
        <dbReference type="Proteomes" id="UP001244586"/>
    </source>
</evidence>
<gene>
    <name evidence="1" type="ORF">QBJ73_19530</name>
</gene>
<sequence length="78" mass="9013">MVEIELDKTEVGFLLNLTGNFILSLSPEEYKELILVPIKYEKEGKYWMQYHGLKCTISYDTAQKLIEIGVPVSEVLPY</sequence>
<geneLocation type="plasmid" evidence="1 2">
    <name>pAYTCM-4</name>
</geneLocation>